<accession>A0AAV3P3D9</accession>
<organism evidence="1 2">
    <name type="scientific">Lithospermum erythrorhizon</name>
    <name type="common">Purple gromwell</name>
    <name type="synonym">Lithospermum officinale var. erythrorhizon</name>
    <dbReference type="NCBI Taxonomy" id="34254"/>
    <lineage>
        <taxon>Eukaryota</taxon>
        <taxon>Viridiplantae</taxon>
        <taxon>Streptophyta</taxon>
        <taxon>Embryophyta</taxon>
        <taxon>Tracheophyta</taxon>
        <taxon>Spermatophyta</taxon>
        <taxon>Magnoliopsida</taxon>
        <taxon>eudicotyledons</taxon>
        <taxon>Gunneridae</taxon>
        <taxon>Pentapetalae</taxon>
        <taxon>asterids</taxon>
        <taxon>lamiids</taxon>
        <taxon>Boraginales</taxon>
        <taxon>Boraginaceae</taxon>
        <taxon>Boraginoideae</taxon>
        <taxon>Lithospermeae</taxon>
        <taxon>Lithospermum</taxon>
    </lineage>
</organism>
<proteinExistence type="predicted"/>
<dbReference type="EMBL" id="BAABME010000825">
    <property type="protein sequence ID" value="GAA0145738.1"/>
    <property type="molecule type" value="Genomic_DNA"/>
</dbReference>
<comment type="caution">
    <text evidence="1">The sequence shown here is derived from an EMBL/GenBank/DDBJ whole genome shotgun (WGS) entry which is preliminary data.</text>
</comment>
<reference evidence="1 2" key="1">
    <citation type="submission" date="2024-01" db="EMBL/GenBank/DDBJ databases">
        <title>The complete chloroplast genome sequence of Lithospermum erythrorhizon: insights into the phylogenetic relationship among Boraginaceae species and the maternal lineages of purple gromwells.</title>
        <authorList>
            <person name="Okada T."/>
            <person name="Watanabe K."/>
        </authorList>
    </citation>
    <scope>NUCLEOTIDE SEQUENCE [LARGE SCALE GENOMIC DNA]</scope>
</reference>
<sequence length="103" mass="12164">MKTDYYKYHRLIGHPIEKCFMFKKKVMDLARQGVILHEEDKVSANQVTTTLVIFKPVELKISKDFWESKLEPVKQWRDYSSHSDGEDSECPATCAWKWTIPRA</sequence>
<evidence type="ECO:0000313" key="2">
    <source>
        <dbReference type="Proteomes" id="UP001454036"/>
    </source>
</evidence>
<evidence type="ECO:0000313" key="1">
    <source>
        <dbReference type="EMBL" id="GAA0145738.1"/>
    </source>
</evidence>
<name>A0AAV3P3D9_LITER</name>
<protein>
    <submittedName>
        <fullName evidence="1">Uncharacterized protein</fullName>
    </submittedName>
</protein>
<dbReference type="Proteomes" id="UP001454036">
    <property type="component" value="Unassembled WGS sequence"/>
</dbReference>
<gene>
    <name evidence="1" type="ORF">LIER_05862</name>
</gene>
<dbReference type="AlphaFoldDB" id="A0AAV3P3D9"/>
<keyword evidence="2" id="KW-1185">Reference proteome</keyword>